<dbReference type="PANTHER" id="PTHR43371">
    <property type="entry name" value="VITAMIN B12-DEPENDENT RIBONUCLEOTIDE REDUCTASE"/>
    <property type="match status" value="1"/>
</dbReference>
<evidence type="ECO:0000313" key="16">
    <source>
        <dbReference type="EMBL" id="CUV39549.1"/>
    </source>
</evidence>
<dbReference type="AlphaFoldDB" id="A0A0S4UIQ1"/>
<protein>
    <recommendedName>
        <fullName evidence="11">Vitamin B12-dependent ribonucleotide reductase</fullName>
        <ecNumber evidence="11">1.17.4.1</ecNumber>
    </recommendedName>
</protein>
<dbReference type="Gene3D" id="3.20.70.20">
    <property type="match status" value="1"/>
</dbReference>
<dbReference type="CDD" id="cd02888">
    <property type="entry name" value="RNR_II_dimer"/>
    <property type="match status" value="1"/>
</dbReference>
<dbReference type="NCBIfam" id="NF005401">
    <property type="entry name" value="PRK06948.1"/>
    <property type="match status" value="1"/>
</dbReference>
<evidence type="ECO:0000256" key="7">
    <source>
        <dbReference type="ARBA" id="ARBA00023116"/>
    </source>
</evidence>
<dbReference type="PANTHER" id="PTHR43371:SF1">
    <property type="entry name" value="RIBONUCLEOSIDE-DIPHOSPHATE REDUCTASE"/>
    <property type="match status" value="1"/>
</dbReference>
<feature type="domain" description="Ribonucleotide reductase large subunit C-terminal" evidence="13">
    <location>
        <begin position="116"/>
        <end position="592"/>
    </location>
</feature>
<dbReference type="GO" id="GO:0031419">
    <property type="term" value="F:cobalamin binding"/>
    <property type="evidence" value="ECO:0007669"/>
    <property type="project" value="UniProtKB-KW"/>
</dbReference>
<evidence type="ECO:0000313" key="14">
    <source>
        <dbReference type="EMBL" id="CUV22099.1"/>
    </source>
</evidence>
<dbReference type="SUPFAM" id="SSF51998">
    <property type="entry name" value="PFL-like glycyl radical enzymes"/>
    <property type="match status" value="1"/>
</dbReference>
<comment type="catalytic activity">
    <reaction evidence="10 11">
        <text>a 2'-deoxyribonucleoside 5'-diphosphate + [thioredoxin]-disulfide + H2O = a ribonucleoside 5'-diphosphate + [thioredoxin]-dithiol</text>
        <dbReference type="Rhea" id="RHEA:23252"/>
        <dbReference type="Rhea" id="RHEA-COMP:10698"/>
        <dbReference type="Rhea" id="RHEA-COMP:10700"/>
        <dbReference type="ChEBI" id="CHEBI:15377"/>
        <dbReference type="ChEBI" id="CHEBI:29950"/>
        <dbReference type="ChEBI" id="CHEBI:50058"/>
        <dbReference type="ChEBI" id="CHEBI:57930"/>
        <dbReference type="ChEBI" id="CHEBI:73316"/>
        <dbReference type="EC" id="1.17.4.1"/>
    </reaction>
</comment>
<evidence type="ECO:0000256" key="2">
    <source>
        <dbReference type="ARBA" id="ARBA00007405"/>
    </source>
</evidence>
<evidence type="ECO:0000256" key="6">
    <source>
        <dbReference type="ARBA" id="ARBA00023002"/>
    </source>
</evidence>
<keyword evidence="5 11" id="KW-0547">Nucleotide-binding</keyword>
<dbReference type="Pfam" id="PF00317">
    <property type="entry name" value="Ribonuc_red_lgN"/>
    <property type="match status" value="1"/>
</dbReference>
<evidence type="ECO:0000256" key="8">
    <source>
        <dbReference type="ARBA" id="ARBA00023157"/>
    </source>
</evidence>
<evidence type="ECO:0000256" key="5">
    <source>
        <dbReference type="ARBA" id="ARBA00022741"/>
    </source>
</evidence>
<keyword evidence="7" id="KW-0215">Deoxyribonucleotide synthesis</keyword>
<reference evidence="14" key="1">
    <citation type="submission" date="2015-10" db="EMBL/GenBank/DDBJ databases">
        <authorList>
            <person name="Gilbert D.G."/>
        </authorList>
    </citation>
    <scope>NUCLEOTIDE SEQUENCE</scope>
    <source>
        <strain evidence="14">Phyl III-seqv23</strain>
    </source>
</reference>
<dbReference type="InterPro" id="IPR013509">
    <property type="entry name" value="RNR_lsu_N"/>
</dbReference>
<keyword evidence="6 11" id="KW-0560">Oxidoreductase</keyword>
<gene>
    <name evidence="14" type="ORF">RUN1744_v1_130007</name>
    <name evidence="15" type="ORF">TD1301_v1_1370013</name>
    <name evidence="16" type="ORF">TF3108_v1_290013</name>
</gene>
<evidence type="ECO:0000313" key="15">
    <source>
        <dbReference type="EMBL" id="CUV35328.1"/>
    </source>
</evidence>
<evidence type="ECO:0000256" key="3">
    <source>
        <dbReference type="ARBA" id="ARBA00022628"/>
    </source>
</evidence>
<dbReference type="EMBL" id="LN899826">
    <property type="protein sequence ID" value="CUV39549.1"/>
    <property type="molecule type" value="Genomic_DNA"/>
</dbReference>
<proteinExistence type="inferred from homology"/>
<dbReference type="EC" id="1.17.4.1" evidence="11"/>
<feature type="domain" description="Ribonucleotide reductase large subunit N-terminal" evidence="12">
    <location>
        <begin position="23"/>
        <end position="93"/>
    </location>
</feature>
<evidence type="ECO:0000259" key="13">
    <source>
        <dbReference type="Pfam" id="PF02867"/>
    </source>
</evidence>
<evidence type="ECO:0000256" key="10">
    <source>
        <dbReference type="ARBA" id="ARBA00047754"/>
    </source>
</evidence>
<sequence>MRRRLRGTPGMWMQAGMLTEPEELSPVCAAVLADRYLAPGETTPEQVFRRVAHALAAAEAPDRRTHFARLFYVNMLHGAIGAGRIMANAGVDRQATMVNCFVHPIVGPGAQVAGAADIDRALKQAQVTLRMGGGVGYDFSAVAPMDALQTGEDGGTGSVCEVIERFDHTCAALALANTRGGAQMAVLRCNHPDLAAFVAAKRGRKRWTTFNVSVAVTDAFMQAVADDAQWRLQHRAEPSAQRRAAGAHLLDNGHWCYATVPARQLWDMLVEAAHHSAEPGLLFIDTINSANDLAELETIAATNPCGEQPLPAWGSCVLGPINLSRWIQHPFGVGGQPMFDFVSFGRAVHIQVRMLDNAIDITRWPLIEHMREAHAKRRIGVGVTGLADALTMMGLPYQAPEARNLAVQIGRCLRDNAYAASAALAQERSPYPLFRAERSLAPGHFVATLPGAVRETIARHGLRNSHLLSLAPTGSVSLAFGGNCSSGIEPAFDWAYQRRVRIHHGQPQLYRIENHAYRCFQAMHGEHAVLPSYFVTANQVDGDDHLKMVAALQPFIDASISKTILISGGVSPAQVGALLFRAWQLRLKGITIFRPDPASDEVLSVLPAADGRPVCFC</sequence>
<dbReference type="NCBIfam" id="TIGR02504">
    <property type="entry name" value="NrdJ_Z"/>
    <property type="match status" value="1"/>
</dbReference>
<dbReference type="InterPro" id="IPR013344">
    <property type="entry name" value="RNR_NrdJ/NrdZ"/>
</dbReference>
<dbReference type="InterPro" id="IPR050862">
    <property type="entry name" value="RdRp_reductase_class-2"/>
</dbReference>
<dbReference type="Pfam" id="PF02867">
    <property type="entry name" value="Ribonuc_red_lgC"/>
    <property type="match status" value="1"/>
</dbReference>
<keyword evidence="9 11" id="KW-0170">Cobalt</keyword>
<dbReference type="EMBL" id="LN899823">
    <property type="protein sequence ID" value="CUV22099.1"/>
    <property type="molecule type" value="Genomic_DNA"/>
</dbReference>
<comment type="cofactor">
    <cofactor evidence="1 11">
        <name>adenosylcob(III)alamin</name>
        <dbReference type="ChEBI" id="CHEBI:18408"/>
    </cofactor>
</comment>
<dbReference type="EMBL" id="LN899825">
    <property type="protein sequence ID" value="CUV35328.1"/>
    <property type="molecule type" value="Genomic_DNA"/>
</dbReference>
<dbReference type="InterPro" id="IPR000788">
    <property type="entry name" value="RNR_lg_C"/>
</dbReference>
<dbReference type="GO" id="GO:0071897">
    <property type="term" value="P:DNA biosynthetic process"/>
    <property type="evidence" value="ECO:0007669"/>
    <property type="project" value="UniProtKB-KW"/>
</dbReference>
<keyword evidence="3 11" id="KW-0846">Cobalamin</keyword>
<comment type="function">
    <text evidence="11">Catalyzes the reduction of ribonucleotides to deoxyribonucleotides. May function to provide a pool of deoxyribonucleotide precursors for DNA repair during oxygen limitation and/or for immediate growth after restoration of oxygen.</text>
</comment>
<keyword evidence="4 11" id="KW-0237">DNA synthesis</keyword>
<dbReference type="PRINTS" id="PR01183">
    <property type="entry name" value="RIBORDTASEM1"/>
</dbReference>
<evidence type="ECO:0000256" key="1">
    <source>
        <dbReference type="ARBA" id="ARBA00001922"/>
    </source>
</evidence>
<dbReference type="GO" id="GO:0009263">
    <property type="term" value="P:deoxyribonucleotide biosynthetic process"/>
    <property type="evidence" value="ECO:0007669"/>
    <property type="project" value="UniProtKB-KW"/>
</dbReference>
<comment type="similarity">
    <text evidence="2 11">Belongs to the ribonucleoside diphosphate reductase class-2 family.</text>
</comment>
<name>A0A0S4UIQ1_RALSL</name>
<keyword evidence="8" id="KW-1015">Disulfide bond</keyword>
<evidence type="ECO:0000256" key="4">
    <source>
        <dbReference type="ARBA" id="ARBA00022634"/>
    </source>
</evidence>
<organism evidence="14">
    <name type="scientific">Ralstonia solanacearum</name>
    <name type="common">Pseudomonas solanacearum</name>
    <dbReference type="NCBI Taxonomy" id="305"/>
    <lineage>
        <taxon>Bacteria</taxon>
        <taxon>Pseudomonadati</taxon>
        <taxon>Pseudomonadota</taxon>
        <taxon>Betaproteobacteria</taxon>
        <taxon>Burkholderiales</taxon>
        <taxon>Burkholderiaceae</taxon>
        <taxon>Ralstonia</taxon>
        <taxon>Ralstonia solanacearum species complex</taxon>
    </lineage>
</organism>
<evidence type="ECO:0000256" key="11">
    <source>
        <dbReference type="RuleBase" id="RU364064"/>
    </source>
</evidence>
<evidence type="ECO:0000256" key="9">
    <source>
        <dbReference type="ARBA" id="ARBA00023285"/>
    </source>
</evidence>
<dbReference type="GO" id="GO:0005524">
    <property type="term" value="F:ATP binding"/>
    <property type="evidence" value="ECO:0007669"/>
    <property type="project" value="InterPro"/>
</dbReference>
<accession>A0A0S4UIQ1</accession>
<dbReference type="GO" id="GO:0004748">
    <property type="term" value="F:ribonucleoside-diphosphate reductase activity, thioredoxin disulfide as acceptor"/>
    <property type="evidence" value="ECO:0007669"/>
    <property type="project" value="UniProtKB-EC"/>
</dbReference>
<evidence type="ECO:0000259" key="12">
    <source>
        <dbReference type="Pfam" id="PF00317"/>
    </source>
</evidence>